<dbReference type="Pfam" id="PF01476">
    <property type="entry name" value="LysM"/>
    <property type="match status" value="1"/>
</dbReference>
<dbReference type="CDD" id="cd00118">
    <property type="entry name" value="LysM"/>
    <property type="match status" value="1"/>
</dbReference>
<reference evidence="4" key="1">
    <citation type="submission" date="2021-03" db="EMBL/GenBank/DDBJ databases">
        <title>Streptomyces strains.</title>
        <authorList>
            <person name="Lund M.B."/>
            <person name="Toerring T."/>
        </authorList>
    </citation>
    <scope>NUCLEOTIDE SEQUENCE</scope>
    <source>
        <strain evidence="4">JCM 4242</strain>
    </source>
</reference>
<evidence type="ECO:0000313" key="4">
    <source>
        <dbReference type="EMBL" id="MBO0654037.1"/>
    </source>
</evidence>
<dbReference type="EMBL" id="JAFMOF010000002">
    <property type="protein sequence ID" value="MBO0654037.1"/>
    <property type="molecule type" value="Genomic_DNA"/>
</dbReference>
<evidence type="ECO:0000256" key="1">
    <source>
        <dbReference type="SAM" id="MobiDB-lite"/>
    </source>
</evidence>
<dbReference type="AlphaFoldDB" id="A0A939FQ78"/>
<evidence type="ECO:0000256" key="2">
    <source>
        <dbReference type="SAM" id="SignalP"/>
    </source>
</evidence>
<evidence type="ECO:0000259" key="3">
    <source>
        <dbReference type="PROSITE" id="PS51782"/>
    </source>
</evidence>
<sequence>MIHRKRTVALVTGLAIPGVLASTAHAVPQAAATTYSGDPDKATPTTPAPSNTADAPGQNKISKKTSHTVREGDTLWDIAAQQLGSGEDWQRLYGANADKVTDPDLIFPGQSLTVDSTAPRSTPPLTEKAKAPTPPPASKKDRARAPVIGTLDGWIEQAREELRKNGDLVPSAAAIKARVMIESGGNPKAINLTDSNAAAGTPSKGLLQVIDPTFRAYRIKTLPNDPYDPVASICAGVRYANATYGNFEKIAYQAGGY</sequence>
<feature type="domain" description="LysM" evidence="3">
    <location>
        <begin position="65"/>
        <end position="114"/>
    </location>
</feature>
<accession>A0A939FQ78</accession>
<gene>
    <name evidence="4" type="ORF">J1792_15020</name>
</gene>
<dbReference type="PANTHER" id="PTHR34700">
    <property type="entry name" value="POTASSIUM BINDING PROTEIN KBP"/>
    <property type="match status" value="1"/>
</dbReference>
<dbReference type="SUPFAM" id="SSF53955">
    <property type="entry name" value="Lysozyme-like"/>
    <property type="match status" value="1"/>
</dbReference>
<dbReference type="Gene3D" id="3.10.350.10">
    <property type="entry name" value="LysM domain"/>
    <property type="match status" value="1"/>
</dbReference>
<dbReference type="RefSeq" id="WP_207247431.1">
    <property type="nucleotide sequence ID" value="NZ_JAFMOF010000002.1"/>
</dbReference>
<dbReference type="SUPFAM" id="SSF54106">
    <property type="entry name" value="LysM domain"/>
    <property type="match status" value="1"/>
</dbReference>
<dbReference type="InterPro" id="IPR052196">
    <property type="entry name" value="Bact_Kbp"/>
</dbReference>
<dbReference type="InterPro" id="IPR023346">
    <property type="entry name" value="Lysozyme-like_dom_sf"/>
</dbReference>
<feature type="signal peptide" evidence="2">
    <location>
        <begin position="1"/>
        <end position="26"/>
    </location>
</feature>
<name>A0A939FQ78_9ACTN</name>
<organism evidence="4 5">
    <name type="scientific">Streptomyces triculaminicus</name>
    <dbReference type="NCBI Taxonomy" id="2816232"/>
    <lineage>
        <taxon>Bacteria</taxon>
        <taxon>Bacillati</taxon>
        <taxon>Actinomycetota</taxon>
        <taxon>Actinomycetes</taxon>
        <taxon>Kitasatosporales</taxon>
        <taxon>Streptomycetaceae</taxon>
        <taxon>Streptomyces</taxon>
    </lineage>
</organism>
<feature type="compositionally biased region" description="Low complexity" evidence="1">
    <location>
        <begin position="42"/>
        <end position="56"/>
    </location>
</feature>
<feature type="region of interest" description="Disordered" evidence="1">
    <location>
        <begin position="109"/>
        <end position="142"/>
    </location>
</feature>
<dbReference type="Proteomes" id="UP000664781">
    <property type="component" value="Unassembled WGS sequence"/>
</dbReference>
<dbReference type="SMART" id="SM00257">
    <property type="entry name" value="LysM"/>
    <property type="match status" value="1"/>
</dbReference>
<comment type="caution">
    <text evidence="4">The sequence shown here is derived from an EMBL/GenBank/DDBJ whole genome shotgun (WGS) entry which is preliminary data.</text>
</comment>
<dbReference type="InterPro" id="IPR018392">
    <property type="entry name" value="LysM"/>
</dbReference>
<keyword evidence="2" id="KW-0732">Signal</keyword>
<keyword evidence="5" id="KW-1185">Reference proteome</keyword>
<protein>
    <submittedName>
        <fullName evidence="4">LysM peptidoglycan-binding domain-containing protein</fullName>
    </submittedName>
</protein>
<feature type="chain" id="PRO_5037681473" evidence="2">
    <location>
        <begin position="27"/>
        <end position="257"/>
    </location>
</feature>
<dbReference type="PANTHER" id="PTHR34700:SF4">
    <property type="entry name" value="PHAGE-LIKE ELEMENT PBSX PROTEIN XKDP"/>
    <property type="match status" value="1"/>
</dbReference>
<dbReference type="PROSITE" id="PS51782">
    <property type="entry name" value="LYSM"/>
    <property type="match status" value="1"/>
</dbReference>
<dbReference type="InterPro" id="IPR036779">
    <property type="entry name" value="LysM_dom_sf"/>
</dbReference>
<feature type="region of interest" description="Disordered" evidence="1">
    <location>
        <begin position="31"/>
        <end position="68"/>
    </location>
</feature>
<proteinExistence type="predicted"/>
<feature type="compositionally biased region" description="Polar residues" evidence="1">
    <location>
        <begin position="110"/>
        <end position="120"/>
    </location>
</feature>
<dbReference type="Gene3D" id="1.10.530.10">
    <property type="match status" value="1"/>
</dbReference>
<dbReference type="InterPro" id="IPR008258">
    <property type="entry name" value="Transglycosylase_SLT_dom_1"/>
</dbReference>
<evidence type="ECO:0000313" key="5">
    <source>
        <dbReference type="Proteomes" id="UP000664781"/>
    </source>
</evidence>
<dbReference type="Pfam" id="PF01464">
    <property type="entry name" value="SLT"/>
    <property type="match status" value="1"/>
</dbReference>